<protein>
    <submittedName>
        <fullName evidence="1">Lycopene beta/epsilon cyclase protein isoform 2</fullName>
    </submittedName>
</protein>
<gene>
    <name evidence="1" type="ORF">F3Y22_tig00111099pilonHSYRG00085</name>
</gene>
<dbReference type="EMBL" id="VEPZ02001233">
    <property type="protein sequence ID" value="KAE8685258.1"/>
    <property type="molecule type" value="Genomic_DNA"/>
</dbReference>
<comment type="caution">
    <text evidence="1">The sequence shown here is derived from an EMBL/GenBank/DDBJ whole genome shotgun (WGS) entry which is preliminary data.</text>
</comment>
<name>A0A6A2Z0A0_HIBSY</name>
<dbReference type="Proteomes" id="UP000436088">
    <property type="component" value="Unassembled WGS sequence"/>
</dbReference>
<proteinExistence type="predicted"/>
<accession>A0A6A2Z0A0</accession>
<evidence type="ECO:0000313" key="2">
    <source>
        <dbReference type="Proteomes" id="UP000436088"/>
    </source>
</evidence>
<dbReference type="PANTHER" id="PTHR32098">
    <property type="entry name" value="LYCOPENE BETA/EPSILON CYCLASE PROTEIN"/>
    <property type="match status" value="1"/>
</dbReference>
<evidence type="ECO:0000313" key="1">
    <source>
        <dbReference type="EMBL" id="KAE8685258.1"/>
    </source>
</evidence>
<organism evidence="1 2">
    <name type="scientific">Hibiscus syriacus</name>
    <name type="common">Rose of Sharon</name>
    <dbReference type="NCBI Taxonomy" id="106335"/>
    <lineage>
        <taxon>Eukaryota</taxon>
        <taxon>Viridiplantae</taxon>
        <taxon>Streptophyta</taxon>
        <taxon>Embryophyta</taxon>
        <taxon>Tracheophyta</taxon>
        <taxon>Spermatophyta</taxon>
        <taxon>Magnoliopsida</taxon>
        <taxon>eudicotyledons</taxon>
        <taxon>Gunneridae</taxon>
        <taxon>Pentapetalae</taxon>
        <taxon>rosids</taxon>
        <taxon>malvids</taxon>
        <taxon>Malvales</taxon>
        <taxon>Malvaceae</taxon>
        <taxon>Malvoideae</taxon>
        <taxon>Hibiscus</taxon>
    </lineage>
</organism>
<dbReference type="AlphaFoldDB" id="A0A6A2Z0A0"/>
<sequence length="194" mass="21836">MFSGTMMMVSLRSFSGVSPYPSKYPLVYRNRQTAPRTTIYMSTQTQAVPSRTQRIMESISVGGEAGGAYSYNALKRLDKIWSSICSTQAVQQEPQQREQEWNISRKELVELVEASILNEKDIEEATAVLFNPNRCGFENKGEIWVEDILNLGVSPAKLIEIVKKRLVSLGGVIFEGCSVPNISIFKWYAIKDEV</sequence>
<reference evidence="1" key="1">
    <citation type="submission" date="2019-09" db="EMBL/GenBank/DDBJ databases">
        <title>Draft genome information of white flower Hibiscus syriacus.</title>
        <authorList>
            <person name="Kim Y.-M."/>
        </authorList>
    </citation>
    <scope>NUCLEOTIDE SEQUENCE [LARGE SCALE GENOMIC DNA]</scope>
    <source>
        <strain evidence="1">YM2019G1</strain>
    </source>
</reference>
<keyword evidence="2" id="KW-1185">Reference proteome</keyword>
<dbReference type="PANTHER" id="PTHR32098:SF5">
    <property type="entry name" value="LYCOPENE BETA_EPSILON CYCLASE PROTEIN"/>
    <property type="match status" value="1"/>
</dbReference>